<dbReference type="Proteomes" id="UP001228376">
    <property type="component" value="Unassembled WGS sequence"/>
</dbReference>
<sequence length="168" mass="19171">MKINVLIIAPNTIVRQGLLMLLDADEGIRAHAADPKPESMLHEAKRFRPDIAIFPVYAYDREVLTAVRKFQKAFPDVKILLLLSELDEFLVMDSLQAGVDGILLDENNTDEKRLVENLRYLYEDGYVLTGKIAKLMMNNFNAMYASEKQQLRRRLLTHGIHVSGGSWI</sequence>
<dbReference type="SUPFAM" id="SSF52172">
    <property type="entry name" value="CheY-like"/>
    <property type="match status" value="1"/>
</dbReference>
<dbReference type="RefSeq" id="WP_320384128.1">
    <property type="nucleotide sequence ID" value="NZ_JAROCA020000001.1"/>
</dbReference>
<dbReference type="InterPro" id="IPR011006">
    <property type="entry name" value="CheY-like_superfamily"/>
</dbReference>
<organism evidence="3 4">
    <name type="scientific">Tigheibacillus jepli</name>
    <dbReference type="NCBI Taxonomy" id="3035914"/>
    <lineage>
        <taxon>Bacteria</taxon>
        <taxon>Bacillati</taxon>
        <taxon>Bacillota</taxon>
        <taxon>Bacilli</taxon>
        <taxon>Bacillales</taxon>
        <taxon>Bacillaceae</taxon>
        <taxon>Tigheibacillus</taxon>
    </lineage>
</organism>
<reference evidence="3 4" key="1">
    <citation type="submission" date="2023-10" db="EMBL/GenBank/DDBJ databases">
        <title>179-bfca-hs.</title>
        <authorList>
            <person name="Miliotis G."/>
            <person name="Sengupta P."/>
            <person name="Hameed A."/>
            <person name="Chuvochina M."/>
            <person name="Mcdonagh F."/>
            <person name="Simpson A.C."/>
            <person name="Singh N.K."/>
            <person name="Rekha P.D."/>
            <person name="Raman K."/>
            <person name="Hugenholtz P."/>
            <person name="Venkateswaran K."/>
        </authorList>
    </citation>
    <scope>NUCLEOTIDE SEQUENCE [LARGE SCALE GENOMIC DNA]</scope>
    <source>
        <strain evidence="3 4">179-BFC-A-HS</strain>
    </source>
</reference>
<accession>A0ABU5CF19</accession>
<evidence type="ECO:0000259" key="2">
    <source>
        <dbReference type="PROSITE" id="PS50110"/>
    </source>
</evidence>
<dbReference type="InterPro" id="IPR001789">
    <property type="entry name" value="Sig_transdc_resp-reg_receiver"/>
</dbReference>
<comment type="caution">
    <text evidence="3">The sequence shown here is derived from an EMBL/GenBank/DDBJ whole genome shotgun (WGS) entry which is preliminary data.</text>
</comment>
<evidence type="ECO:0000256" key="1">
    <source>
        <dbReference type="PROSITE-ProRule" id="PRU00169"/>
    </source>
</evidence>
<dbReference type="Gene3D" id="3.40.50.2300">
    <property type="match status" value="1"/>
</dbReference>
<dbReference type="EMBL" id="JAROCA020000001">
    <property type="protein sequence ID" value="MDY0404153.1"/>
    <property type="molecule type" value="Genomic_DNA"/>
</dbReference>
<evidence type="ECO:0000313" key="4">
    <source>
        <dbReference type="Proteomes" id="UP001228376"/>
    </source>
</evidence>
<keyword evidence="4" id="KW-1185">Reference proteome</keyword>
<feature type="domain" description="Response regulatory" evidence="2">
    <location>
        <begin position="4"/>
        <end position="120"/>
    </location>
</feature>
<dbReference type="PROSITE" id="PS50110">
    <property type="entry name" value="RESPONSE_REGULATORY"/>
    <property type="match status" value="1"/>
</dbReference>
<proteinExistence type="predicted"/>
<name>A0ABU5CF19_9BACI</name>
<protein>
    <recommendedName>
        <fullName evidence="2">Response regulatory domain-containing protein</fullName>
    </recommendedName>
</protein>
<evidence type="ECO:0000313" key="3">
    <source>
        <dbReference type="EMBL" id="MDY0404153.1"/>
    </source>
</evidence>
<gene>
    <name evidence="3" type="ORF">P5G51_000890</name>
</gene>
<comment type="caution">
    <text evidence="1">Lacks conserved residue(s) required for the propagation of feature annotation.</text>
</comment>